<evidence type="ECO:0000313" key="2">
    <source>
        <dbReference type="Proteomes" id="UP000702425"/>
    </source>
</evidence>
<name>A0ABX2D3N7_9CYAN</name>
<accession>A0ABX2D3N7</accession>
<keyword evidence="2" id="KW-1185">Reference proteome</keyword>
<dbReference type="Proteomes" id="UP000702425">
    <property type="component" value="Unassembled WGS sequence"/>
</dbReference>
<dbReference type="RefSeq" id="WP_172191136.1">
    <property type="nucleotide sequence ID" value="NZ_CAWPPK010000025.1"/>
</dbReference>
<gene>
    <name evidence="1" type="ORF">E5S67_05021</name>
</gene>
<protein>
    <submittedName>
        <fullName evidence="1">Uncharacterized protein</fullName>
    </submittedName>
</protein>
<dbReference type="EMBL" id="SRRZ01000120">
    <property type="protein sequence ID" value="NQE37252.1"/>
    <property type="molecule type" value="Genomic_DNA"/>
</dbReference>
<proteinExistence type="predicted"/>
<organism evidence="1 2">
    <name type="scientific">Microcoleus asticus IPMA8</name>
    <dbReference type="NCBI Taxonomy" id="2563858"/>
    <lineage>
        <taxon>Bacteria</taxon>
        <taxon>Bacillati</taxon>
        <taxon>Cyanobacteriota</taxon>
        <taxon>Cyanophyceae</taxon>
        <taxon>Oscillatoriophycideae</taxon>
        <taxon>Oscillatoriales</taxon>
        <taxon>Microcoleaceae</taxon>
        <taxon>Microcoleus</taxon>
        <taxon>Microcoleus asticus</taxon>
    </lineage>
</organism>
<evidence type="ECO:0000313" key="1">
    <source>
        <dbReference type="EMBL" id="NQE37252.1"/>
    </source>
</evidence>
<sequence length="70" mass="8029">MNSCPCCSSQLLRHARHNRVYWFCSHCWQEMPDLSEMILGNSARTHKRDGLVKLPALTPKMRMLDSVGIA</sequence>
<reference evidence="1 2" key="1">
    <citation type="journal article" date="2020" name="Sci. Rep.">
        <title>A novel cyanobacterial geosmin producer, revising GeoA distribution and dispersion patterns in Bacteria.</title>
        <authorList>
            <person name="Churro C."/>
            <person name="Semedo-Aguiar A.P."/>
            <person name="Silva A.D."/>
            <person name="Pereira-Leal J.B."/>
            <person name="Leite R.B."/>
        </authorList>
    </citation>
    <scope>NUCLEOTIDE SEQUENCE [LARGE SCALE GENOMIC DNA]</scope>
    <source>
        <strain evidence="1 2">IPMA8</strain>
    </source>
</reference>
<comment type="caution">
    <text evidence="1">The sequence shown here is derived from an EMBL/GenBank/DDBJ whole genome shotgun (WGS) entry which is preliminary data.</text>
</comment>